<reference evidence="2 3" key="1">
    <citation type="submission" date="2018-06" db="EMBL/GenBank/DDBJ databases">
        <title>Whole genome sequencing of Candida tropicalis (genome annotated by CSBL at Korea University).</title>
        <authorList>
            <person name="Ahn J."/>
        </authorList>
    </citation>
    <scope>NUCLEOTIDE SEQUENCE [LARGE SCALE GENOMIC DNA]</scope>
    <source>
        <strain evidence="2 3">ATCC 20962</strain>
    </source>
</reference>
<protein>
    <submittedName>
        <fullName evidence="2">Putative GPI-anchored protein 1</fullName>
    </submittedName>
</protein>
<feature type="chain" id="PRO_5016825966" evidence="1">
    <location>
        <begin position="22"/>
        <end position="127"/>
    </location>
</feature>
<dbReference type="STRING" id="5486.A0A367YKF7"/>
<dbReference type="AlphaFoldDB" id="A0A367YKF7"/>
<gene>
    <name evidence="2" type="primary">PGA1</name>
    <name evidence="2" type="ORF">Cantr_01657</name>
</gene>
<dbReference type="OrthoDB" id="5406216at2759"/>
<dbReference type="GO" id="GO:0031505">
    <property type="term" value="P:fungal-type cell wall organization"/>
    <property type="evidence" value="ECO:0007669"/>
    <property type="project" value="InterPro"/>
</dbReference>
<sequence>MNFYKLIIFIASYLAFASALADQDDGSNPKPTTTSATYVWITTTVGGQLATISVPYSQSFIQTYSTANMDGVQSGSAGLGSISGSLSSYRSYSQTTVSNPNDAPGQNNFDTFYTGVLGGFVVMLGLL</sequence>
<keyword evidence="3" id="KW-1185">Reference proteome</keyword>
<accession>A0A367YKF7</accession>
<organism evidence="2 3">
    <name type="scientific">Candida viswanathii</name>
    <dbReference type="NCBI Taxonomy" id="5486"/>
    <lineage>
        <taxon>Eukaryota</taxon>
        <taxon>Fungi</taxon>
        <taxon>Dikarya</taxon>
        <taxon>Ascomycota</taxon>
        <taxon>Saccharomycotina</taxon>
        <taxon>Pichiomycetes</taxon>
        <taxon>Debaryomycetaceae</taxon>
        <taxon>Candida/Lodderomyces clade</taxon>
        <taxon>Candida</taxon>
    </lineage>
</organism>
<dbReference type="Pfam" id="PF17056">
    <property type="entry name" value="KRE1"/>
    <property type="match status" value="1"/>
</dbReference>
<name>A0A367YKF7_9ASCO</name>
<dbReference type="Proteomes" id="UP000253472">
    <property type="component" value="Unassembled WGS sequence"/>
</dbReference>
<evidence type="ECO:0000313" key="2">
    <source>
        <dbReference type="EMBL" id="RCK66059.1"/>
    </source>
</evidence>
<evidence type="ECO:0000313" key="3">
    <source>
        <dbReference type="Proteomes" id="UP000253472"/>
    </source>
</evidence>
<dbReference type="EMBL" id="QLNQ01000018">
    <property type="protein sequence ID" value="RCK66059.1"/>
    <property type="molecule type" value="Genomic_DNA"/>
</dbReference>
<dbReference type="InterPro" id="IPR031452">
    <property type="entry name" value="Kre1"/>
</dbReference>
<comment type="caution">
    <text evidence="2">The sequence shown here is derived from an EMBL/GenBank/DDBJ whole genome shotgun (WGS) entry which is preliminary data.</text>
</comment>
<keyword evidence="1" id="KW-0732">Signal</keyword>
<proteinExistence type="predicted"/>
<feature type="signal peptide" evidence="1">
    <location>
        <begin position="1"/>
        <end position="21"/>
    </location>
</feature>
<evidence type="ECO:0000256" key="1">
    <source>
        <dbReference type="SAM" id="SignalP"/>
    </source>
</evidence>